<dbReference type="Pfam" id="PF02868">
    <property type="entry name" value="Peptidase_M4_C"/>
    <property type="match status" value="1"/>
</dbReference>
<dbReference type="SUPFAM" id="SSF55486">
    <property type="entry name" value="Metalloproteases ('zincins'), catalytic domain"/>
    <property type="match status" value="1"/>
</dbReference>
<organism evidence="11 12">
    <name type="scientific">Ornithinimicrobium pekingense</name>
    <dbReference type="NCBI Taxonomy" id="384677"/>
    <lineage>
        <taxon>Bacteria</taxon>
        <taxon>Bacillati</taxon>
        <taxon>Actinomycetota</taxon>
        <taxon>Actinomycetes</taxon>
        <taxon>Micrococcales</taxon>
        <taxon>Ornithinimicrobiaceae</taxon>
        <taxon>Ornithinimicrobium</taxon>
    </lineage>
</organism>
<accession>A0ABQ2F512</accession>
<comment type="similarity">
    <text evidence="1 7">Belongs to the peptidase M4 family.</text>
</comment>
<protein>
    <recommendedName>
        <fullName evidence="7">Neutral metalloproteinase</fullName>
        <ecNumber evidence="7">3.4.24.-</ecNumber>
    </recommendedName>
</protein>
<keyword evidence="4 7" id="KW-0378">Hydrolase</keyword>
<name>A0ABQ2F512_9MICO</name>
<evidence type="ECO:0000256" key="3">
    <source>
        <dbReference type="ARBA" id="ARBA00022723"/>
    </source>
</evidence>
<keyword evidence="6 7" id="KW-0482">Metalloprotease</keyword>
<sequence length="409" mass="43596">MTHRHCSIVPPYVLRQLVQAEPDLAPAVEFALSDGAQVRHRREVTATRWPPGEPAPGQGIIAWPMRERAEGRTPRTGEDRPGPAAESAPRRSVHDAQHLTELPGPLVRGEGDGPSGDASVDEAFAGLGATWEVLARVYGRDSLDGRGLGLVASVHYSRDYDNAFWDGRQMVFGDGDGVYFAGFTRSIDVVAHELAHGLTQYTAGLTYVGQPGALNESASDVWGAIVRQWTRDETVEQADWLIGAELFTDRVEGRALRSMAEPGTAYDDPVLGRDPQPGHMDGYVVLPHDADNDNGGVHINSGIPNKAFHLFATALGGRVWDRAGLVWYDTMTTRGLIPRDVTFAGFAAATVDRAVARFGAGSEVERALRSAWAGVGLEVPDEVAVGGAPDVAEAGRAAARPGGRAAGDG</sequence>
<evidence type="ECO:0000256" key="2">
    <source>
        <dbReference type="ARBA" id="ARBA00022670"/>
    </source>
</evidence>
<dbReference type="Proteomes" id="UP000662111">
    <property type="component" value="Unassembled WGS sequence"/>
</dbReference>
<comment type="caution">
    <text evidence="11">The sequence shown here is derived from an EMBL/GenBank/DDBJ whole genome shotgun (WGS) entry which is preliminary data.</text>
</comment>
<evidence type="ECO:0000256" key="4">
    <source>
        <dbReference type="ARBA" id="ARBA00022801"/>
    </source>
</evidence>
<keyword evidence="3" id="KW-0479">Metal-binding</keyword>
<dbReference type="InterPro" id="IPR027268">
    <property type="entry name" value="Peptidase_M4/M1_CTD_sf"/>
</dbReference>
<dbReference type="PANTHER" id="PTHR43579">
    <property type="match status" value="1"/>
</dbReference>
<dbReference type="EC" id="3.4.24.-" evidence="7"/>
<dbReference type="CDD" id="cd09597">
    <property type="entry name" value="M4_TLP"/>
    <property type="match status" value="1"/>
</dbReference>
<feature type="domain" description="Peptidase M4 C-terminal" evidence="10">
    <location>
        <begin position="203"/>
        <end position="376"/>
    </location>
</feature>
<evidence type="ECO:0000259" key="10">
    <source>
        <dbReference type="Pfam" id="PF02868"/>
    </source>
</evidence>
<feature type="region of interest" description="Disordered" evidence="8">
    <location>
        <begin position="42"/>
        <end position="121"/>
    </location>
</feature>
<feature type="domain" description="Peptidase M4" evidence="9">
    <location>
        <begin position="118"/>
        <end position="200"/>
    </location>
</feature>
<reference evidence="12" key="1">
    <citation type="journal article" date="2019" name="Int. J. Syst. Evol. Microbiol.">
        <title>The Global Catalogue of Microorganisms (GCM) 10K type strain sequencing project: providing services to taxonomists for standard genome sequencing and annotation.</title>
        <authorList>
            <consortium name="The Broad Institute Genomics Platform"/>
            <consortium name="The Broad Institute Genome Sequencing Center for Infectious Disease"/>
            <person name="Wu L."/>
            <person name="Ma J."/>
        </authorList>
    </citation>
    <scope>NUCLEOTIDE SEQUENCE [LARGE SCALE GENOMIC DNA]</scope>
    <source>
        <strain evidence="12">CGMCC 1.5362</strain>
    </source>
</reference>
<keyword evidence="2 7" id="KW-0645">Protease</keyword>
<keyword evidence="12" id="KW-1185">Reference proteome</keyword>
<comment type="cofactor">
    <cofactor evidence="7">
        <name>Zn(2+)</name>
        <dbReference type="ChEBI" id="CHEBI:29105"/>
    </cofactor>
</comment>
<dbReference type="Gene3D" id="1.10.390.10">
    <property type="entry name" value="Neutral Protease Domain 2"/>
    <property type="match status" value="1"/>
</dbReference>
<evidence type="ECO:0000256" key="1">
    <source>
        <dbReference type="ARBA" id="ARBA00009388"/>
    </source>
</evidence>
<evidence type="ECO:0000256" key="7">
    <source>
        <dbReference type="RuleBase" id="RU366073"/>
    </source>
</evidence>
<evidence type="ECO:0000259" key="9">
    <source>
        <dbReference type="Pfam" id="PF01447"/>
    </source>
</evidence>
<feature type="compositionally biased region" description="Basic and acidic residues" evidence="8">
    <location>
        <begin position="88"/>
        <end position="98"/>
    </location>
</feature>
<feature type="compositionally biased region" description="Basic and acidic residues" evidence="8">
    <location>
        <begin position="65"/>
        <end position="81"/>
    </location>
</feature>
<comment type="function">
    <text evidence="7">Extracellular zinc metalloprotease.</text>
</comment>
<dbReference type="Pfam" id="PF01447">
    <property type="entry name" value="Peptidase_M4"/>
    <property type="match status" value="1"/>
</dbReference>
<dbReference type="PRINTS" id="PR00730">
    <property type="entry name" value="THERMOLYSIN"/>
</dbReference>
<evidence type="ECO:0000256" key="8">
    <source>
        <dbReference type="SAM" id="MobiDB-lite"/>
    </source>
</evidence>
<dbReference type="InterPro" id="IPR052759">
    <property type="entry name" value="Metalloprotease_M4"/>
</dbReference>
<evidence type="ECO:0000256" key="6">
    <source>
        <dbReference type="ARBA" id="ARBA00023049"/>
    </source>
</evidence>
<evidence type="ECO:0000313" key="12">
    <source>
        <dbReference type="Proteomes" id="UP000662111"/>
    </source>
</evidence>
<evidence type="ECO:0000256" key="5">
    <source>
        <dbReference type="ARBA" id="ARBA00022833"/>
    </source>
</evidence>
<dbReference type="InterPro" id="IPR013856">
    <property type="entry name" value="Peptidase_M4_domain"/>
</dbReference>
<evidence type="ECO:0000313" key="11">
    <source>
        <dbReference type="EMBL" id="GGK62628.1"/>
    </source>
</evidence>
<gene>
    <name evidence="11" type="ORF">GCM10011509_08790</name>
</gene>
<dbReference type="InterPro" id="IPR001570">
    <property type="entry name" value="Peptidase_M4_C_domain"/>
</dbReference>
<proteinExistence type="inferred from homology"/>
<dbReference type="EMBL" id="BMLB01000002">
    <property type="protein sequence ID" value="GGK62628.1"/>
    <property type="molecule type" value="Genomic_DNA"/>
</dbReference>
<comment type="subcellular location">
    <subcellularLocation>
        <location evidence="7">Secreted</location>
    </subcellularLocation>
</comment>
<dbReference type="RefSeq" id="WP_022920616.1">
    <property type="nucleotide sequence ID" value="NZ_BMLB01000002.1"/>
</dbReference>
<keyword evidence="5 7" id="KW-0862">Zinc</keyword>
<dbReference type="InterPro" id="IPR023612">
    <property type="entry name" value="Peptidase_M4"/>
</dbReference>
<keyword evidence="7" id="KW-0964">Secreted</keyword>
<dbReference type="PANTHER" id="PTHR43579:SF1">
    <property type="entry name" value="NEUTRAL METALLOPROTEINASE"/>
    <property type="match status" value="1"/>
</dbReference>
<dbReference type="GO" id="GO:0008237">
    <property type="term" value="F:metallopeptidase activity"/>
    <property type="evidence" value="ECO:0007669"/>
    <property type="project" value="UniProtKB-KW"/>
</dbReference>
<dbReference type="Gene3D" id="3.10.170.10">
    <property type="match status" value="1"/>
</dbReference>